<sequence length="395" mass="44599">MANILIISSEFLPMQSSGINRISFMKRFLESQGHHISVLTTSSEAQGIVRNTQFDTSNNIFRAYSLSKLHRRLLSSRKLPIYPKFAYTGKYATWQFSAITKGKKLVKELGIDCIFVSFPDFASMDVATRIAKATSTRLDIDFRDPPYWFFSEPVNSASLTTCKSIVNNAIATCKNIYTSTEQSKNILTSYYNITQETTVIGNGYDKDIIDNLPPRYKPHRDHIEIVHIGSFYPEGRDIMPLIKELETVSAAENTKFILRLIGDPPSQKAIHQFAHIAETITISIEDPLPAKKALIEANNADILLLIQGPTFNKQIPAKAYEYIALNNTILAIVGLNGATQKLLEQYPENVNIADYEEKKSIRETILRAVTHRPKIIDTNNLSRQEQVKLLSCCFK</sequence>
<dbReference type="AlphaFoldDB" id="A0A7X0NEF2"/>
<name>A0A7X0NEF2_9GAMM</name>
<dbReference type="SUPFAM" id="SSF53756">
    <property type="entry name" value="UDP-Glycosyltransferase/glycogen phosphorylase"/>
    <property type="match status" value="1"/>
</dbReference>
<protein>
    <recommendedName>
        <fullName evidence="3">Glycosyltransferase subfamily 4-like N-terminal domain-containing protein</fullName>
    </recommendedName>
</protein>
<dbReference type="Gene3D" id="3.40.50.2000">
    <property type="entry name" value="Glycogen Phosphorylase B"/>
    <property type="match status" value="1"/>
</dbReference>
<proteinExistence type="predicted"/>
<reference evidence="1 2" key="1">
    <citation type="submission" date="2020-08" db="EMBL/GenBank/DDBJ databases">
        <title>Genomic Encyclopedia of Type Strains, Phase IV (KMG-IV): sequencing the most valuable type-strain genomes for metagenomic binning, comparative biology and taxonomic classification.</title>
        <authorList>
            <person name="Goeker M."/>
        </authorList>
    </citation>
    <scope>NUCLEOTIDE SEQUENCE [LARGE SCALE GENOMIC DNA]</scope>
    <source>
        <strain evidence="1 2">DSM 26287</strain>
    </source>
</reference>
<gene>
    <name evidence="1" type="ORF">HNQ55_000398</name>
</gene>
<evidence type="ECO:0000313" key="2">
    <source>
        <dbReference type="Proteomes" id="UP000537141"/>
    </source>
</evidence>
<comment type="caution">
    <text evidence="1">The sequence shown here is derived from an EMBL/GenBank/DDBJ whole genome shotgun (WGS) entry which is preliminary data.</text>
</comment>
<dbReference type="Proteomes" id="UP000537141">
    <property type="component" value="Unassembled WGS sequence"/>
</dbReference>
<accession>A0A7X0NEF2</accession>
<dbReference type="EMBL" id="JACHHU010000002">
    <property type="protein sequence ID" value="MBB6541923.1"/>
    <property type="molecule type" value="Genomic_DNA"/>
</dbReference>
<evidence type="ECO:0008006" key="3">
    <source>
        <dbReference type="Google" id="ProtNLM"/>
    </source>
</evidence>
<evidence type="ECO:0000313" key="1">
    <source>
        <dbReference type="EMBL" id="MBB6541923.1"/>
    </source>
</evidence>
<dbReference type="RefSeq" id="WP_184421954.1">
    <property type="nucleotide sequence ID" value="NZ_AP027362.1"/>
</dbReference>
<keyword evidence="2" id="KW-1185">Reference proteome</keyword>
<organism evidence="1 2">
    <name type="scientific">Thalassotalea piscium</name>
    <dbReference type="NCBI Taxonomy" id="1230533"/>
    <lineage>
        <taxon>Bacteria</taxon>
        <taxon>Pseudomonadati</taxon>
        <taxon>Pseudomonadota</taxon>
        <taxon>Gammaproteobacteria</taxon>
        <taxon>Alteromonadales</taxon>
        <taxon>Colwelliaceae</taxon>
        <taxon>Thalassotalea</taxon>
    </lineage>
</organism>